<gene>
    <name evidence="1" type="ORF">BDR25DRAFT_346619</name>
</gene>
<evidence type="ECO:0000313" key="2">
    <source>
        <dbReference type="Proteomes" id="UP000799755"/>
    </source>
</evidence>
<dbReference type="EMBL" id="MU003535">
    <property type="protein sequence ID" value="KAF2464593.1"/>
    <property type="molecule type" value="Genomic_DNA"/>
</dbReference>
<name>A0ACB6QCA3_9PLEO</name>
<reference evidence="1" key="1">
    <citation type="journal article" date="2020" name="Stud. Mycol.">
        <title>101 Dothideomycetes genomes: a test case for predicting lifestyles and emergence of pathogens.</title>
        <authorList>
            <person name="Haridas S."/>
            <person name="Albert R."/>
            <person name="Binder M."/>
            <person name="Bloem J."/>
            <person name="Labutti K."/>
            <person name="Salamov A."/>
            <person name="Andreopoulos B."/>
            <person name="Baker S."/>
            <person name="Barry K."/>
            <person name="Bills G."/>
            <person name="Bluhm B."/>
            <person name="Cannon C."/>
            <person name="Castanera R."/>
            <person name="Culley D."/>
            <person name="Daum C."/>
            <person name="Ezra D."/>
            <person name="Gonzalez J."/>
            <person name="Henrissat B."/>
            <person name="Kuo A."/>
            <person name="Liang C."/>
            <person name="Lipzen A."/>
            <person name="Lutzoni F."/>
            <person name="Magnuson J."/>
            <person name="Mondo S."/>
            <person name="Nolan M."/>
            <person name="Ohm R."/>
            <person name="Pangilinan J."/>
            <person name="Park H.-J."/>
            <person name="Ramirez L."/>
            <person name="Alfaro M."/>
            <person name="Sun H."/>
            <person name="Tritt A."/>
            <person name="Yoshinaga Y."/>
            <person name="Zwiers L.-H."/>
            <person name="Turgeon B."/>
            <person name="Goodwin S."/>
            <person name="Spatafora J."/>
            <person name="Crous P."/>
            <person name="Grigoriev I."/>
        </authorList>
    </citation>
    <scope>NUCLEOTIDE SEQUENCE</scope>
    <source>
        <strain evidence="1">ATCC 200398</strain>
    </source>
</reference>
<organism evidence="1 2">
    <name type="scientific">Lindgomyces ingoldianus</name>
    <dbReference type="NCBI Taxonomy" id="673940"/>
    <lineage>
        <taxon>Eukaryota</taxon>
        <taxon>Fungi</taxon>
        <taxon>Dikarya</taxon>
        <taxon>Ascomycota</taxon>
        <taxon>Pezizomycotina</taxon>
        <taxon>Dothideomycetes</taxon>
        <taxon>Pleosporomycetidae</taxon>
        <taxon>Pleosporales</taxon>
        <taxon>Lindgomycetaceae</taxon>
        <taxon>Lindgomyces</taxon>
    </lineage>
</organism>
<accession>A0ACB6QCA3</accession>
<proteinExistence type="predicted"/>
<sequence>MSHAYSKLVLVFLSRIGFANLSKAILNSTTSATKLDAGTSLTGFPSPATNTTNTNAAIQTSSRANSHFKLHAESSVTGFESEGTEPPRSLKESSAIQSSTSEEDVGAVLTRVFNPSGYETYLVHVESTESGFGPTPHIGVQNPETTIAPGVAQSGKGSHLESTAAGLGENNLITSLASGTTPAPLTPPPVTLGDQILIPVLITTIVISGTTLLPGGTTATLGYGSSTTAIYVDLSGHPVIAIGSLTTTMNGTPSGQITVDGQVLTLGGSPVTIGSGDDPTTFFISPGGETIVAAHGVSSTLFPPATQSFTIGTFTVTAIADYQYTLGPETLLLGHPITMDGTVISLATDSAGSTVLIIGGSSTTTLPVAPQTMSSNDLSIFTTVVSGATEYIIGSQTLYPGHPITIHGTAISIITSSSATMLVIGTLTTTISPKPTISSPVALTYAGKMTLTNVASIGTGNIGGWEATATSTRAKSGAGRTMKIRDNTRFILSGMLVILGYG</sequence>
<protein>
    <submittedName>
        <fullName evidence="1">Uncharacterized protein</fullName>
    </submittedName>
</protein>
<dbReference type="Proteomes" id="UP000799755">
    <property type="component" value="Unassembled WGS sequence"/>
</dbReference>
<comment type="caution">
    <text evidence="1">The sequence shown here is derived from an EMBL/GenBank/DDBJ whole genome shotgun (WGS) entry which is preliminary data.</text>
</comment>
<keyword evidence="2" id="KW-1185">Reference proteome</keyword>
<evidence type="ECO:0000313" key="1">
    <source>
        <dbReference type="EMBL" id="KAF2464593.1"/>
    </source>
</evidence>